<organism evidence="1 2">
    <name type="scientific">Hyphomonas adhaerens</name>
    <dbReference type="NCBI Taxonomy" id="81029"/>
    <lineage>
        <taxon>Bacteria</taxon>
        <taxon>Pseudomonadati</taxon>
        <taxon>Pseudomonadota</taxon>
        <taxon>Alphaproteobacteria</taxon>
        <taxon>Hyphomonadales</taxon>
        <taxon>Hyphomonadaceae</taxon>
        <taxon>Hyphomonas</taxon>
    </lineage>
</organism>
<dbReference type="AlphaFoldDB" id="A0A3B9GWF3"/>
<evidence type="ECO:0000313" key="1">
    <source>
        <dbReference type="EMBL" id="HAE26344.1"/>
    </source>
</evidence>
<dbReference type="SUPFAM" id="SSF46785">
    <property type="entry name" value="Winged helix' DNA-binding domain"/>
    <property type="match status" value="1"/>
</dbReference>
<dbReference type="EMBL" id="DMAN01000091">
    <property type="protein sequence ID" value="HAE26344.1"/>
    <property type="molecule type" value="Genomic_DNA"/>
</dbReference>
<reference evidence="1 2" key="1">
    <citation type="journal article" date="2018" name="Nat. Biotechnol.">
        <title>A standardized bacterial taxonomy based on genome phylogeny substantially revises the tree of life.</title>
        <authorList>
            <person name="Parks D.H."/>
            <person name="Chuvochina M."/>
            <person name="Waite D.W."/>
            <person name="Rinke C."/>
            <person name="Skarshewski A."/>
            <person name="Chaumeil P.A."/>
            <person name="Hugenholtz P."/>
        </authorList>
    </citation>
    <scope>NUCLEOTIDE SEQUENCE [LARGE SCALE GENOMIC DNA]</scope>
    <source>
        <strain evidence="1">UBA8733</strain>
    </source>
</reference>
<protein>
    <submittedName>
        <fullName evidence="1">Transcriptional repressor</fullName>
    </submittedName>
</protein>
<proteinExistence type="predicted"/>
<dbReference type="InterPro" id="IPR036388">
    <property type="entry name" value="WH-like_DNA-bd_sf"/>
</dbReference>
<gene>
    <name evidence="1" type="ORF">DCG58_04230</name>
</gene>
<sequence>MLDFNAASFLEELGLRATRPRQAIARILFADGQNRHVTAEWLAEEVSQQGEP</sequence>
<dbReference type="Proteomes" id="UP000259610">
    <property type="component" value="Unassembled WGS sequence"/>
</dbReference>
<evidence type="ECO:0000313" key="2">
    <source>
        <dbReference type="Proteomes" id="UP000259610"/>
    </source>
</evidence>
<dbReference type="InterPro" id="IPR036390">
    <property type="entry name" value="WH_DNA-bd_sf"/>
</dbReference>
<dbReference type="Gene3D" id="1.10.10.10">
    <property type="entry name" value="Winged helix-like DNA-binding domain superfamily/Winged helix DNA-binding domain"/>
    <property type="match status" value="1"/>
</dbReference>
<feature type="non-terminal residue" evidence="1">
    <location>
        <position position="52"/>
    </location>
</feature>
<name>A0A3B9GWF3_9PROT</name>
<comment type="caution">
    <text evidence="1">The sequence shown here is derived from an EMBL/GenBank/DDBJ whole genome shotgun (WGS) entry which is preliminary data.</text>
</comment>
<accession>A0A3B9GWF3</accession>